<protein>
    <recommendedName>
        <fullName evidence="2">NACHT domain-containing protein</fullName>
    </recommendedName>
</protein>
<dbReference type="PROSITE" id="PS50837">
    <property type="entry name" value="NACHT"/>
    <property type="match status" value="1"/>
</dbReference>
<dbReference type="Proteomes" id="UP000076798">
    <property type="component" value="Unassembled WGS sequence"/>
</dbReference>
<sequence>FWLRGHAGSGKSALATTIARHFDTGNERCLGSSFFFDKAIPRRARDVLWKISRDLAGFNPLFRKALVGILTAQPDLKETSSISRQFEKLILEPARMASFSGSILIVIDALDEC</sequence>
<dbReference type="STRING" id="1314776.A0A165WN54"/>
<organism evidence="3 4">
    <name type="scientific">Sistotremastrum suecicum HHB10207 ss-3</name>
    <dbReference type="NCBI Taxonomy" id="1314776"/>
    <lineage>
        <taxon>Eukaryota</taxon>
        <taxon>Fungi</taxon>
        <taxon>Dikarya</taxon>
        <taxon>Basidiomycota</taxon>
        <taxon>Agaricomycotina</taxon>
        <taxon>Agaricomycetes</taxon>
        <taxon>Sistotremastrales</taxon>
        <taxon>Sistotremastraceae</taxon>
        <taxon>Sistotremastrum</taxon>
    </lineage>
</organism>
<feature type="non-terminal residue" evidence="3">
    <location>
        <position position="1"/>
    </location>
</feature>
<evidence type="ECO:0000313" key="3">
    <source>
        <dbReference type="EMBL" id="KZT31355.1"/>
    </source>
</evidence>
<keyword evidence="4" id="KW-1185">Reference proteome</keyword>
<evidence type="ECO:0000256" key="1">
    <source>
        <dbReference type="ARBA" id="ARBA00022737"/>
    </source>
</evidence>
<dbReference type="InterPro" id="IPR056884">
    <property type="entry name" value="NPHP3-like_N"/>
</dbReference>
<feature type="domain" description="NACHT" evidence="2">
    <location>
        <begin position="1"/>
        <end position="113"/>
    </location>
</feature>
<dbReference type="InterPro" id="IPR007111">
    <property type="entry name" value="NACHT_NTPase"/>
</dbReference>
<reference evidence="3 4" key="1">
    <citation type="journal article" date="2016" name="Mol. Biol. Evol.">
        <title>Comparative Genomics of Early-Diverging Mushroom-Forming Fungi Provides Insights into the Origins of Lignocellulose Decay Capabilities.</title>
        <authorList>
            <person name="Nagy L.G."/>
            <person name="Riley R."/>
            <person name="Tritt A."/>
            <person name="Adam C."/>
            <person name="Daum C."/>
            <person name="Floudas D."/>
            <person name="Sun H."/>
            <person name="Yadav J.S."/>
            <person name="Pangilinan J."/>
            <person name="Larsson K.H."/>
            <person name="Matsuura K."/>
            <person name="Barry K."/>
            <person name="Labutti K."/>
            <person name="Kuo R."/>
            <person name="Ohm R.A."/>
            <person name="Bhattacharya S.S."/>
            <person name="Shirouzu T."/>
            <person name="Yoshinaga Y."/>
            <person name="Martin F.M."/>
            <person name="Grigoriev I.V."/>
            <person name="Hibbett D.S."/>
        </authorList>
    </citation>
    <scope>NUCLEOTIDE SEQUENCE [LARGE SCALE GENOMIC DNA]</scope>
    <source>
        <strain evidence="3 4">HHB10207 ss-3</strain>
    </source>
</reference>
<evidence type="ECO:0000313" key="4">
    <source>
        <dbReference type="Proteomes" id="UP000076798"/>
    </source>
</evidence>
<dbReference type="EMBL" id="KV428630">
    <property type="protein sequence ID" value="KZT31355.1"/>
    <property type="molecule type" value="Genomic_DNA"/>
</dbReference>
<dbReference type="OrthoDB" id="5106486at2759"/>
<dbReference type="AlphaFoldDB" id="A0A165WN54"/>
<dbReference type="Gene3D" id="3.40.50.300">
    <property type="entry name" value="P-loop containing nucleotide triphosphate hydrolases"/>
    <property type="match status" value="1"/>
</dbReference>
<accession>A0A165WN54</accession>
<keyword evidence="1" id="KW-0677">Repeat</keyword>
<dbReference type="Pfam" id="PF24883">
    <property type="entry name" value="NPHP3_N"/>
    <property type="match status" value="1"/>
</dbReference>
<dbReference type="InterPro" id="IPR027417">
    <property type="entry name" value="P-loop_NTPase"/>
</dbReference>
<name>A0A165WN54_9AGAM</name>
<proteinExistence type="predicted"/>
<gene>
    <name evidence="3" type="ORF">SISSUDRAFT_967525</name>
</gene>
<evidence type="ECO:0000259" key="2">
    <source>
        <dbReference type="PROSITE" id="PS50837"/>
    </source>
</evidence>
<feature type="non-terminal residue" evidence="3">
    <location>
        <position position="113"/>
    </location>
</feature>